<protein>
    <recommendedName>
        <fullName evidence="4">Spindle pole body component 110-like</fullName>
    </recommendedName>
</protein>
<dbReference type="Proteomes" id="UP000250235">
    <property type="component" value="Unassembled WGS sequence"/>
</dbReference>
<feature type="coiled-coil region" evidence="1">
    <location>
        <begin position="25"/>
        <end position="79"/>
    </location>
</feature>
<evidence type="ECO:0000256" key="1">
    <source>
        <dbReference type="SAM" id="Coils"/>
    </source>
</evidence>
<name>A0A2Z7BFC1_9LAMI</name>
<keyword evidence="3" id="KW-1185">Reference proteome</keyword>
<gene>
    <name evidence="2" type="ORF">F511_12929</name>
</gene>
<accession>A0A2Z7BFC1</accession>
<reference evidence="2 3" key="1">
    <citation type="journal article" date="2015" name="Proc. Natl. Acad. Sci. U.S.A.">
        <title>The resurrection genome of Boea hygrometrica: A blueprint for survival of dehydration.</title>
        <authorList>
            <person name="Xiao L."/>
            <person name="Yang G."/>
            <person name="Zhang L."/>
            <person name="Yang X."/>
            <person name="Zhao S."/>
            <person name="Ji Z."/>
            <person name="Zhou Q."/>
            <person name="Hu M."/>
            <person name="Wang Y."/>
            <person name="Chen M."/>
            <person name="Xu Y."/>
            <person name="Jin H."/>
            <person name="Xiao X."/>
            <person name="Hu G."/>
            <person name="Bao F."/>
            <person name="Hu Y."/>
            <person name="Wan P."/>
            <person name="Li L."/>
            <person name="Deng X."/>
            <person name="Kuang T."/>
            <person name="Xiang C."/>
            <person name="Zhu J.K."/>
            <person name="Oliver M.J."/>
            <person name="He Y."/>
        </authorList>
    </citation>
    <scope>NUCLEOTIDE SEQUENCE [LARGE SCALE GENOMIC DNA]</scope>
    <source>
        <strain evidence="3">cv. XS01</strain>
    </source>
</reference>
<proteinExistence type="predicted"/>
<dbReference type="AlphaFoldDB" id="A0A2Z7BFC1"/>
<dbReference type="EMBL" id="KV008050">
    <property type="protein sequence ID" value="KZV30656.1"/>
    <property type="molecule type" value="Genomic_DNA"/>
</dbReference>
<evidence type="ECO:0000313" key="2">
    <source>
        <dbReference type="EMBL" id="KZV30656.1"/>
    </source>
</evidence>
<keyword evidence="1" id="KW-0175">Coiled coil</keyword>
<sequence length="121" mass="13992">MANDTDEVFYFSNLDFTRKDLITTLNDMVIEYRKLSQSFEEVKAEKEIPVSSYDLKTALSKLKTENDDLRSRSQEMMSENQRLVEIISSWTKSSASLQKVHGAMKPSDDKTGLYYEEMKAT</sequence>
<organism evidence="2 3">
    <name type="scientific">Dorcoceras hygrometricum</name>
    <dbReference type="NCBI Taxonomy" id="472368"/>
    <lineage>
        <taxon>Eukaryota</taxon>
        <taxon>Viridiplantae</taxon>
        <taxon>Streptophyta</taxon>
        <taxon>Embryophyta</taxon>
        <taxon>Tracheophyta</taxon>
        <taxon>Spermatophyta</taxon>
        <taxon>Magnoliopsida</taxon>
        <taxon>eudicotyledons</taxon>
        <taxon>Gunneridae</taxon>
        <taxon>Pentapetalae</taxon>
        <taxon>asterids</taxon>
        <taxon>lamiids</taxon>
        <taxon>Lamiales</taxon>
        <taxon>Gesneriaceae</taxon>
        <taxon>Didymocarpoideae</taxon>
        <taxon>Trichosporeae</taxon>
        <taxon>Loxocarpinae</taxon>
        <taxon>Dorcoceras</taxon>
    </lineage>
</organism>
<evidence type="ECO:0000313" key="3">
    <source>
        <dbReference type="Proteomes" id="UP000250235"/>
    </source>
</evidence>
<evidence type="ECO:0008006" key="4">
    <source>
        <dbReference type="Google" id="ProtNLM"/>
    </source>
</evidence>